<organism evidence="1 2">
    <name type="scientific">Piscinibacter gummiphilus</name>
    <dbReference type="NCBI Taxonomy" id="946333"/>
    <lineage>
        <taxon>Bacteria</taxon>
        <taxon>Pseudomonadati</taxon>
        <taxon>Pseudomonadota</taxon>
        <taxon>Betaproteobacteria</taxon>
        <taxon>Burkholderiales</taxon>
        <taxon>Sphaerotilaceae</taxon>
        <taxon>Piscinibacter</taxon>
    </lineage>
</organism>
<name>A0A1W6LGC3_9BURK</name>
<sequence length="166" mass="17703">MKSIAIDFAPGPRHLGRTRALLAFAVVLCASAAWGLREDTGREAAEAERLVALSPAPAVDVPPTRLAAIEAAVSHLDTPWARWFADLEALVPPEVSLLALDVTAGGGEVRLLWRADGVPAMLAFLASVKRHPRLARLEVVHQDLTPGEGLGVQFALEGRLVDEARP</sequence>
<dbReference type="Proteomes" id="UP000193427">
    <property type="component" value="Chromosome"/>
</dbReference>
<evidence type="ECO:0000313" key="1">
    <source>
        <dbReference type="EMBL" id="ARN23332.1"/>
    </source>
</evidence>
<dbReference type="RefSeq" id="WP_157782237.1">
    <property type="nucleotide sequence ID" value="NZ_BSPR01000017.1"/>
</dbReference>
<proteinExistence type="predicted"/>
<dbReference type="AlphaFoldDB" id="A0A1W6LGC3"/>
<gene>
    <name evidence="1" type="ORF">A4W93_27410</name>
</gene>
<protein>
    <submittedName>
        <fullName evidence="1">Uncharacterized protein</fullName>
    </submittedName>
</protein>
<evidence type="ECO:0000313" key="2">
    <source>
        <dbReference type="Proteomes" id="UP000193427"/>
    </source>
</evidence>
<dbReference type="STRING" id="946333.A4W93_27410"/>
<keyword evidence="2" id="KW-1185">Reference proteome</keyword>
<dbReference type="EMBL" id="CP015118">
    <property type="protein sequence ID" value="ARN23332.1"/>
    <property type="molecule type" value="Genomic_DNA"/>
</dbReference>
<dbReference type="OrthoDB" id="8703192at2"/>
<accession>A0A1W6LGC3</accession>
<reference evidence="1 2" key="1">
    <citation type="submission" date="2016-04" db="EMBL/GenBank/DDBJ databases">
        <title>Complete genome sequence of natural rubber-degrading, novel Gram-negative bacterium, Rhizobacter gummiphilus strain NS21.</title>
        <authorList>
            <person name="Tabata M."/>
            <person name="Kasai D."/>
            <person name="Fukuda M."/>
        </authorList>
    </citation>
    <scope>NUCLEOTIDE SEQUENCE [LARGE SCALE GENOMIC DNA]</scope>
    <source>
        <strain evidence="1 2">NS21</strain>
    </source>
</reference>
<dbReference type="KEGG" id="rgu:A4W93_27410"/>